<protein>
    <submittedName>
        <fullName evidence="2">Uncharacterized protein</fullName>
    </submittedName>
</protein>
<evidence type="ECO:0000313" key="2">
    <source>
        <dbReference type="EMBL" id="GAD74396.1"/>
    </source>
</evidence>
<keyword evidence="1" id="KW-0732">Signal</keyword>
<dbReference type="RefSeq" id="WP_021708176.1">
    <property type="nucleotide sequence ID" value="NZ_BAOB01000036.1"/>
</dbReference>
<dbReference type="AlphaFoldDB" id="U3A338"/>
<evidence type="ECO:0000313" key="3">
    <source>
        <dbReference type="Proteomes" id="UP000016567"/>
    </source>
</evidence>
<accession>U3A338</accession>
<comment type="caution">
    <text evidence="2">The sequence shown here is derived from an EMBL/GenBank/DDBJ whole genome shotgun (WGS) entry which is preliminary data.</text>
</comment>
<gene>
    <name evidence="2" type="ORF">VAZ01S_010_00490</name>
</gene>
<feature type="chain" id="PRO_5004639037" evidence="1">
    <location>
        <begin position="22"/>
        <end position="73"/>
    </location>
</feature>
<reference evidence="2 3" key="1">
    <citation type="submission" date="2013-09" db="EMBL/GenBank/DDBJ databases">
        <title>Whole genome shotgun sequence of Vibrio azureus NBRC 104587.</title>
        <authorList>
            <person name="Isaki S."/>
            <person name="Hosoyama A."/>
            <person name="Numata M."/>
            <person name="Hashimoto M."/>
            <person name="Hosoyama Y."/>
            <person name="Tsuchikane K."/>
            <person name="Noguchi M."/>
            <person name="Hirakata S."/>
            <person name="Ichikawa N."/>
            <person name="Ohji S."/>
            <person name="Yamazoe A."/>
            <person name="Fujita N."/>
        </authorList>
    </citation>
    <scope>NUCLEOTIDE SEQUENCE [LARGE SCALE GENOMIC DNA]</scope>
    <source>
        <strain evidence="2 3">NBRC 104587</strain>
    </source>
</reference>
<dbReference type="STRING" id="1219077.VAZ01S_010_00490"/>
<keyword evidence="3" id="KW-1185">Reference proteome</keyword>
<dbReference type="Proteomes" id="UP000016567">
    <property type="component" value="Unassembled WGS sequence"/>
</dbReference>
<dbReference type="OrthoDB" id="5900017at2"/>
<dbReference type="PROSITE" id="PS51257">
    <property type="entry name" value="PROKAR_LIPOPROTEIN"/>
    <property type="match status" value="1"/>
</dbReference>
<name>U3A338_9VIBR</name>
<feature type="signal peptide" evidence="1">
    <location>
        <begin position="1"/>
        <end position="21"/>
    </location>
</feature>
<organism evidence="2 3">
    <name type="scientific">Vibrio azureus NBRC 104587</name>
    <dbReference type="NCBI Taxonomy" id="1219077"/>
    <lineage>
        <taxon>Bacteria</taxon>
        <taxon>Pseudomonadati</taxon>
        <taxon>Pseudomonadota</taxon>
        <taxon>Gammaproteobacteria</taxon>
        <taxon>Vibrionales</taxon>
        <taxon>Vibrionaceae</taxon>
        <taxon>Vibrio</taxon>
    </lineage>
</organism>
<dbReference type="EMBL" id="BATL01000010">
    <property type="protein sequence ID" value="GAD74396.1"/>
    <property type="molecule type" value="Genomic_DNA"/>
</dbReference>
<proteinExistence type="predicted"/>
<sequence length="73" mass="8100">MLTIKWTAVGLALALCGCAHPPQLGTSLNQLRSEQTLDPNAWHSNLHFLPEGNGQRTQVSMEIYQRNGVTQQQ</sequence>
<evidence type="ECO:0000256" key="1">
    <source>
        <dbReference type="SAM" id="SignalP"/>
    </source>
</evidence>